<evidence type="ECO:0000313" key="4">
    <source>
        <dbReference type="Proteomes" id="UP001597277"/>
    </source>
</evidence>
<gene>
    <name evidence="3" type="ORF">ACFSE6_02920</name>
</gene>
<evidence type="ECO:0000256" key="1">
    <source>
        <dbReference type="SAM" id="MobiDB-lite"/>
    </source>
</evidence>
<keyword evidence="2" id="KW-1133">Transmembrane helix</keyword>
<dbReference type="Proteomes" id="UP001597277">
    <property type="component" value="Unassembled WGS sequence"/>
</dbReference>
<feature type="transmembrane region" description="Helical" evidence="2">
    <location>
        <begin position="20"/>
        <end position="38"/>
    </location>
</feature>
<sequence>MAQPETTSAQLEHRQFLPPAAGLLVATALAICLCRAGWLTGRALTGSAPAASRLDEVVTILCLAAGALTAAWYAATCLGVIAVRWARVGGRHLADVERWVRRWGFPVLRKAVMTTAAAGAGASLALAPATATTQDETSTGPQAPVPADLGWGATDAVPPTESPAPRNGPNAGETTGRAAADEATGQGGGGEDGTPGEPGPAAPESGADTAGPTQREDRRPTGPEPPEHDDPGREAYRVEEGDSLWSIAAAHLEQPATPARVAAAWPDWYETNRSTVGADPDTIHPGLVLRAPTEESA</sequence>
<feature type="region of interest" description="Disordered" evidence="1">
    <location>
        <begin position="274"/>
        <end position="297"/>
    </location>
</feature>
<dbReference type="InterPro" id="IPR036779">
    <property type="entry name" value="LysM_dom_sf"/>
</dbReference>
<protein>
    <submittedName>
        <fullName evidence="3">LysM peptidoglycan-binding domain-containing protein</fullName>
    </submittedName>
</protein>
<dbReference type="InterPro" id="IPR018392">
    <property type="entry name" value="LysM"/>
</dbReference>
<reference evidence="4" key="1">
    <citation type="journal article" date="2019" name="Int. J. Syst. Evol. Microbiol.">
        <title>The Global Catalogue of Microorganisms (GCM) 10K type strain sequencing project: providing services to taxonomists for standard genome sequencing and annotation.</title>
        <authorList>
            <consortium name="The Broad Institute Genomics Platform"/>
            <consortium name="The Broad Institute Genome Sequencing Center for Infectious Disease"/>
            <person name="Wu L."/>
            <person name="Ma J."/>
        </authorList>
    </citation>
    <scope>NUCLEOTIDE SEQUENCE [LARGE SCALE GENOMIC DNA]</scope>
    <source>
        <strain evidence="4">JCM 17130</strain>
    </source>
</reference>
<keyword evidence="2" id="KW-0472">Membrane</keyword>
<dbReference type="Gene3D" id="3.10.350.10">
    <property type="entry name" value="LysM domain"/>
    <property type="match status" value="1"/>
</dbReference>
<dbReference type="CDD" id="cd00118">
    <property type="entry name" value="LysM"/>
    <property type="match status" value="1"/>
</dbReference>
<evidence type="ECO:0000256" key="2">
    <source>
        <dbReference type="SAM" id="Phobius"/>
    </source>
</evidence>
<feature type="compositionally biased region" description="Basic and acidic residues" evidence="1">
    <location>
        <begin position="214"/>
        <end position="240"/>
    </location>
</feature>
<dbReference type="EMBL" id="JBHUEE010000001">
    <property type="protein sequence ID" value="MFD1716772.1"/>
    <property type="molecule type" value="Genomic_DNA"/>
</dbReference>
<name>A0ABW4L321_9MICO</name>
<feature type="region of interest" description="Disordered" evidence="1">
    <location>
        <begin position="129"/>
        <end position="241"/>
    </location>
</feature>
<feature type="transmembrane region" description="Helical" evidence="2">
    <location>
        <begin position="58"/>
        <end position="83"/>
    </location>
</feature>
<proteinExistence type="predicted"/>
<comment type="caution">
    <text evidence="3">The sequence shown here is derived from an EMBL/GenBank/DDBJ whole genome shotgun (WGS) entry which is preliminary data.</text>
</comment>
<evidence type="ECO:0000313" key="3">
    <source>
        <dbReference type="EMBL" id="MFD1716772.1"/>
    </source>
</evidence>
<organism evidence="3 4">
    <name type="scientific">Georgenia deserti</name>
    <dbReference type="NCBI Taxonomy" id="2093781"/>
    <lineage>
        <taxon>Bacteria</taxon>
        <taxon>Bacillati</taxon>
        <taxon>Actinomycetota</taxon>
        <taxon>Actinomycetes</taxon>
        <taxon>Micrococcales</taxon>
        <taxon>Bogoriellaceae</taxon>
        <taxon>Georgenia</taxon>
    </lineage>
</organism>
<keyword evidence="2" id="KW-0812">Transmembrane</keyword>
<accession>A0ABW4L321</accession>
<keyword evidence="4" id="KW-1185">Reference proteome</keyword>
<dbReference type="RefSeq" id="WP_388002197.1">
    <property type="nucleotide sequence ID" value="NZ_JBHUEE010000001.1"/>
</dbReference>